<evidence type="ECO:0000313" key="2">
    <source>
        <dbReference type="Proteomes" id="UP001055125"/>
    </source>
</evidence>
<accession>A0ABQ4RVF9</accession>
<name>A0ABQ4RVF9_9HYPH</name>
<dbReference type="RefSeq" id="WP_238243145.1">
    <property type="nucleotide sequence ID" value="NZ_BPQP01000017.1"/>
</dbReference>
<proteinExistence type="predicted"/>
<gene>
    <name evidence="1" type="ORF">OCOJLMKI_1145</name>
</gene>
<reference evidence="1" key="2">
    <citation type="submission" date="2021-08" db="EMBL/GenBank/DDBJ databases">
        <authorList>
            <person name="Tani A."/>
            <person name="Ola A."/>
            <person name="Ogura Y."/>
            <person name="Katsura K."/>
            <person name="Hayashi T."/>
        </authorList>
    </citation>
    <scope>NUCLEOTIDE SEQUENCE</scope>
    <source>
        <strain evidence="1">DSM 19015</strain>
    </source>
</reference>
<dbReference type="EMBL" id="BPQP01000017">
    <property type="protein sequence ID" value="GJD93947.1"/>
    <property type="molecule type" value="Genomic_DNA"/>
</dbReference>
<organism evidence="1 2">
    <name type="scientific">Methylobacterium iners</name>
    <dbReference type="NCBI Taxonomy" id="418707"/>
    <lineage>
        <taxon>Bacteria</taxon>
        <taxon>Pseudomonadati</taxon>
        <taxon>Pseudomonadota</taxon>
        <taxon>Alphaproteobacteria</taxon>
        <taxon>Hyphomicrobiales</taxon>
        <taxon>Methylobacteriaceae</taxon>
        <taxon>Methylobacterium</taxon>
    </lineage>
</organism>
<protein>
    <submittedName>
        <fullName evidence="1">Uncharacterized protein</fullName>
    </submittedName>
</protein>
<sequence length="56" mass="5931">MAEDPYFGDLFKAKAISDDELKAAVDAYMALPTTSHFVIGEHVADLAGAVAKSPYA</sequence>
<reference evidence="1" key="1">
    <citation type="journal article" date="2021" name="Front. Microbiol.">
        <title>Comprehensive Comparative Genomics and Phenotyping of Methylobacterium Species.</title>
        <authorList>
            <person name="Alessa O."/>
            <person name="Ogura Y."/>
            <person name="Fujitani Y."/>
            <person name="Takami H."/>
            <person name="Hayashi T."/>
            <person name="Sahin N."/>
            <person name="Tani A."/>
        </authorList>
    </citation>
    <scope>NUCLEOTIDE SEQUENCE</scope>
    <source>
        <strain evidence="1">DSM 19015</strain>
    </source>
</reference>
<keyword evidence="2" id="KW-1185">Reference proteome</keyword>
<evidence type="ECO:0000313" key="1">
    <source>
        <dbReference type="EMBL" id="GJD93947.1"/>
    </source>
</evidence>
<comment type="caution">
    <text evidence="1">The sequence shown here is derived from an EMBL/GenBank/DDBJ whole genome shotgun (WGS) entry which is preliminary data.</text>
</comment>
<dbReference type="Proteomes" id="UP001055125">
    <property type="component" value="Unassembled WGS sequence"/>
</dbReference>